<reference evidence="1" key="1">
    <citation type="submission" date="2018-11" db="EMBL/GenBank/DDBJ databases">
        <authorList>
            <person name="Sattar A."/>
            <person name="Zunita Z."/>
            <person name="Jalila A."/>
            <person name="Saleha A.A."/>
        </authorList>
    </citation>
    <scope>NUCLEOTIDE SEQUENCE</scope>
    <source>
        <strain evidence="1">F12-74</strain>
    </source>
</reference>
<organism evidence="1 2">
    <name type="scientific">Mycolicibacter terrae</name>
    <dbReference type="NCBI Taxonomy" id="1788"/>
    <lineage>
        <taxon>Bacteria</taxon>
        <taxon>Bacillati</taxon>
        <taxon>Actinomycetota</taxon>
        <taxon>Actinomycetes</taxon>
        <taxon>Mycobacteriales</taxon>
        <taxon>Mycobacteriaceae</taxon>
        <taxon>Mycolicibacter</taxon>
    </lineage>
</organism>
<accession>A0ACD2EK38</accession>
<evidence type="ECO:0000313" key="2">
    <source>
        <dbReference type="Proteomes" id="UP000268891"/>
    </source>
</evidence>
<comment type="caution">
    <text evidence="1">The sequence shown here is derived from an EMBL/GenBank/DDBJ whole genome shotgun (WGS) entry which is preliminary data.</text>
</comment>
<protein>
    <submittedName>
        <fullName evidence="1">Uncharacterized protein</fullName>
    </submittedName>
</protein>
<name>A0ACD2EK38_9MYCO</name>
<gene>
    <name evidence="1" type="ORF">EHH44_16195</name>
</gene>
<sequence length="214" mass="23808">MSNGFIVAACVCIVAGISVDRLKMPLESRRRIYWYLSALAAIFVILGSYNDLQMLLALLLIVMLTTVGSAYAFTPYLRIRGRIYAFQPVHINAESKDASANLQRHELIATPAKMWWIVAGLALAFDAAVCSSFLPGRERFNFHDDRELILYMLGFCVLFSVGFGYGEAKFSYPIARGQRLQFVIATISSAGLFALLYLTSYYLTALAKGRSADE</sequence>
<dbReference type="Proteomes" id="UP000268891">
    <property type="component" value="Unassembled WGS sequence"/>
</dbReference>
<keyword evidence="2" id="KW-1185">Reference proteome</keyword>
<proteinExistence type="predicted"/>
<evidence type="ECO:0000313" key="1">
    <source>
        <dbReference type="EMBL" id="RRR42757.1"/>
    </source>
</evidence>
<dbReference type="EMBL" id="RRZR01000040">
    <property type="protein sequence ID" value="RRR42757.1"/>
    <property type="molecule type" value="Genomic_DNA"/>
</dbReference>